<proteinExistence type="predicted"/>
<name>A0ACB0Y6V1_MELEN</name>
<evidence type="ECO:0000313" key="1">
    <source>
        <dbReference type="EMBL" id="CAK5033766.1"/>
    </source>
</evidence>
<comment type="caution">
    <text evidence="1">The sequence shown here is derived from an EMBL/GenBank/DDBJ whole genome shotgun (WGS) entry which is preliminary data.</text>
</comment>
<keyword evidence="2" id="KW-1185">Reference proteome</keyword>
<accession>A0ACB0Y6V1</accession>
<evidence type="ECO:0000313" key="2">
    <source>
        <dbReference type="Proteomes" id="UP001497535"/>
    </source>
</evidence>
<organism evidence="1 2">
    <name type="scientific">Meloidogyne enterolobii</name>
    <name type="common">Root-knot nematode worm</name>
    <name type="synonym">Meloidogyne mayaguensis</name>
    <dbReference type="NCBI Taxonomy" id="390850"/>
    <lineage>
        <taxon>Eukaryota</taxon>
        <taxon>Metazoa</taxon>
        <taxon>Ecdysozoa</taxon>
        <taxon>Nematoda</taxon>
        <taxon>Chromadorea</taxon>
        <taxon>Rhabditida</taxon>
        <taxon>Tylenchina</taxon>
        <taxon>Tylenchomorpha</taxon>
        <taxon>Tylenchoidea</taxon>
        <taxon>Meloidogynidae</taxon>
        <taxon>Meloidogyninae</taxon>
        <taxon>Meloidogyne</taxon>
    </lineage>
</organism>
<sequence>MKILAKSDLSMMGYEIVQTEIEKLSKALMFYECRKLGDTGGAGRVVNLMMTLNAAFQFEKAHRKFLNQKGKQKKIVPKFMHVILEHSDERTLS</sequence>
<dbReference type="EMBL" id="CAVMJV010000007">
    <property type="protein sequence ID" value="CAK5033766.1"/>
    <property type="molecule type" value="Genomic_DNA"/>
</dbReference>
<protein>
    <submittedName>
        <fullName evidence="1">Uncharacterized protein</fullName>
    </submittedName>
</protein>
<gene>
    <name evidence="1" type="ORF">MENTE1834_LOCUS8225</name>
</gene>
<dbReference type="Proteomes" id="UP001497535">
    <property type="component" value="Unassembled WGS sequence"/>
</dbReference>
<reference evidence="1" key="1">
    <citation type="submission" date="2023-11" db="EMBL/GenBank/DDBJ databases">
        <authorList>
            <person name="Poullet M."/>
        </authorList>
    </citation>
    <scope>NUCLEOTIDE SEQUENCE</scope>
    <source>
        <strain evidence="1">E1834</strain>
    </source>
</reference>